<dbReference type="EMBL" id="LT629772">
    <property type="protein sequence ID" value="SDT01519.1"/>
    <property type="molecule type" value="Genomic_DNA"/>
</dbReference>
<evidence type="ECO:0000313" key="2">
    <source>
        <dbReference type="Proteomes" id="UP000199103"/>
    </source>
</evidence>
<name>A0A1H1WZ71_9ACTN</name>
<dbReference type="STRING" id="630515.SAMN04489812_3838"/>
<accession>A0A1H1WZ71</accession>
<reference evidence="1 2" key="1">
    <citation type="submission" date="2016-10" db="EMBL/GenBank/DDBJ databases">
        <authorList>
            <person name="de Groot N.N."/>
        </authorList>
    </citation>
    <scope>NUCLEOTIDE SEQUENCE [LARGE SCALE GENOMIC DNA]</scope>
    <source>
        <strain evidence="1 2">DSM 21800</strain>
    </source>
</reference>
<gene>
    <name evidence="1" type="ORF">SAMN04489812_3838</name>
</gene>
<sequence length="214" mass="23181">MYLGRFAPPPPAGCQTAQMSFLEVRRHSWRQGNGGSQLSQRGVDRARQLGEGAGPYARVVTSVLPRARETAIAMGFAVDQVLVTQLADEALYDQENIAGATDSRWERADRPLQELADRIAEQRADQGPRFRLASTLAGLWRDLMTPYGDGPERVLFIGHSGDLEYGLVGALPEADHSDWGGNFGPLEGALLEFTGEPARFSSAQLLRVDGAATG</sequence>
<dbReference type="Gene3D" id="3.40.50.1240">
    <property type="entry name" value="Phosphoglycerate mutase-like"/>
    <property type="match status" value="1"/>
</dbReference>
<dbReference type="Pfam" id="PF00300">
    <property type="entry name" value="His_Phos_1"/>
    <property type="match status" value="1"/>
</dbReference>
<evidence type="ECO:0000313" key="1">
    <source>
        <dbReference type="EMBL" id="SDT01519.1"/>
    </source>
</evidence>
<keyword evidence="2" id="KW-1185">Reference proteome</keyword>
<dbReference type="InterPro" id="IPR029033">
    <property type="entry name" value="His_PPase_superfam"/>
</dbReference>
<dbReference type="InterPro" id="IPR013078">
    <property type="entry name" value="His_Pase_superF_clade-1"/>
</dbReference>
<protein>
    <submittedName>
        <fullName evidence="1">Broad specificity phosphatase PhoE</fullName>
    </submittedName>
</protein>
<organism evidence="1 2">
    <name type="scientific">Microlunatus soli</name>
    <dbReference type="NCBI Taxonomy" id="630515"/>
    <lineage>
        <taxon>Bacteria</taxon>
        <taxon>Bacillati</taxon>
        <taxon>Actinomycetota</taxon>
        <taxon>Actinomycetes</taxon>
        <taxon>Propionibacteriales</taxon>
        <taxon>Propionibacteriaceae</taxon>
        <taxon>Microlunatus</taxon>
    </lineage>
</organism>
<dbReference type="Proteomes" id="UP000199103">
    <property type="component" value="Chromosome I"/>
</dbReference>
<dbReference type="AlphaFoldDB" id="A0A1H1WZ71"/>
<proteinExistence type="predicted"/>
<dbReference type="SUPFAM" id="SSF53254">
    <property type="entry name" value="Phosphoglycerate mutase-like"/>
    <property type="match status" value="1"/>
</dbReference>